<dbReference type="AlphaFoldDB" id="A0AA39W9I2"/>
<dbReference type="PROSITE" id="PS51767">
    <property type="entry name" value="PEPTIDASE_A1"/>
    <property type="match status" value="1"/>
</dbReference>
<dbReference type="Proteomes" id="UP001175000">
    <property type="component" value="Unassembled WGS sequence"/>
</dbReference>
<evidence type="ECO:0000313" key="5">
    <source>
        <dbReference type="Proteomes" id="UP001175000"/>
    </source>
</evidence>
<feature type="region of interest" description="Disordered" evidence="2">
    <location>
        <begin position="1"/>
        <end position="23"/>
    </location>
</feature>
<evidence type="ECO:0000256" key="1">
    <source>
        <dbReference type="ARBA" id="ARBA00022750"/>
    </source>
</evidence>
<dbReference type="GO" id="GO:0006508">
    <property type="term" value="P:proteolysis"/>
    <property type="evidence" value="ECO:0007669"/>
    <property type="project" value="InterPro"/>
</dbReference>
<feature type="domain" description="Peptidase A1" evidence="3">
    <location>
        <begin position="1"/>
        <end position="258"/>
    </location>
</feature>
<dbReference type="InterPro" id="IPR033121">
    <property type="entry name" value="PEPTIDASE_A1"/>
</dbReference>
<protein>
    <submittedName>
        <fullName evidence="4">Aspartic peptidase</fullName>
    </submittedName>
</protein>
<dbReference type="Pfam" id="PF00026">
    <property type="entry name" value="Asp"/>
    <property type="match status" value="1"/>
</dbReference>
<dbReference type="Gene3D" id="2.40.70.10">
    <property type="entry name" value="Acid Proteases"/>
    <property type="match status" value="2"/>
</dbReference>
<proteinExistence type="predicted"/>
<dbReference type="Gene3D" id="2.60.40.1960">
    <property type="match status" value="1"/>
</dbReference>
<feature type="compositionally biased region" description="Low complexity" evidence="2">
    <location>
        <begin position="1"/>
        <end position="16"/>
    </location>
</feature>
<keyword evidence="1" id="KW-0378">Hydrolase</keyword>
<name>A0AA39W9I2_9PEZI</name>
<evidence type="ECO:0000313" key="4">
    <source>
        <dbReference type="EMBL" id="KAK0609237.1"/>
    </source>
</evidence>
<dbReference type="InterPro" id="IPR001969">
    <property type="entry name" value="Aspartic_peptidase_AS"/>
</dbReference>
<dbReference type="GO" id="GO:0004190">
    <property type="term" value="F:aspartic-type endopeptidase activity"/>
    <property type="evidence" value="ECO:0007669"/>
    <property type="project" value="UniProtKB-KW"/>
</dbReference>
<keyword evidence="5" id="KW-1185">Reference proteome</keyword>
<reference evidence="4" key="1">
    <citation type="submission" date="2023-06" db="EMBL/GenBank/DDBJ databases">
        <title>Genome-scale phylogeny and comparative genomics of the fungal order Sordariales.</title>
        <authorList>
            <consortium name="Lawrence Berkeley National Laboratory"/>
            <person name="Hensen N."/>
            <person name="Bonometti L."/>
            <person name="Westerberg I."/>
            <person name="Brannstrom I.O."/>
            <person name="Guillou S."/>
            <person name="Cros-Aarteil S."/>
            <person name="Calhoun S."/>
            <person name="Haridas S."/>
            <person name="Kuo A."/>
            <person name="Mondo S."/>
            <person name="Pangilinan J."/>
            <person name="Riley R."/>
            <person name="Labutti K."/>
            <person name="Andreopoulos B."/>
            <person name="Lipzen A."/>
            <person name="Chen C."/>
            <person name="Yanf M."/>
            <person name="Daum C."/>
            <person name="Ng V."/>
            <person name="Clum A."/>
            <person name="Steindorff A."/>
            <person name="Ohm R."/>
            <person name="Martin F."/>
            <person name="Silar P."/>
            <person name="Natvig D."/>
            <person name="Lalanne C."/>
            <person name="Gautier V."/>
            <person name="Ament-Velasquez S.L."/>
            <person name="Kruys A."/>
            <person name="Hutchinson M.I."/>
            <person name="Powell A.J."/>
            <person name="Barry K."/>
            <person name="Miller A.N."/>
            <person name="Grigoriev I.V."/>
            <person name="Debuchy R."/>
            <person name="Gladieux P."/>
            <person name="Thoren M.H."/>
            <person name="Johannesson H."/>
        </authorList>
    </citation>
    <scope>NUCLEOTIDE SEQUENCE</scope>
    <source>
        <strain evidence="4">CBS 606.72</strain>
    </source>
</reference>
<sequence>MALPPSSRTTPGPSTTAMAPPLRVPSSATTVSLGAVTSRYKTVQSASRISRAFTWDAACPGILGLGFLPREQRTTWEGPDIYGQCAPRVRPGGVHSGTEEGETWQVRFGYVDRGARLGRMGYADVTPRDAIWRFMMDGVQAGNETQGKSEGFAAIADTGTSLLLVPRNVVKTYYGLVEGSGSMLTGLGGCFYAMRDCRTGSSGCGMANRGTVPELHGVQQDERTRCFGGMQRPESIPFAILGMSCSRHNLSSLILGRE</sequence>
<keyword evidence="1" id="KW-0064">Aspartyl protease</keyword>
<keyword evidence="1" id="KW-0645">Protease</keyword>
<evidence type="ECO:0000256" key="2">
    <source>
        <dbReference type="SAM" id="MobiDB-lite"/>
    </source>
</evidence>
<dbReference type="EMBL" id="JAULSU010000010">
    <property type="protein sequence ID" value="KAK0609237.1"/>
    <property type="molecule type" value="Genomic_DNA"/>
</dbReference>
<dbReference type="InterPro" id="IPR021109">
    <property type="entry name" value="Peptidase_aspartic_dom_sf"/>
</dbReference>
<accession>A0AA39W9I2</accession>
<dbReference type="PROSITE" id="PS00141">
    <property type="entry name" value="ASP_PROTEASE"/>
    <property type="match status" value="1"/>
</dbReference>
<comment type="caution">
    <text evidence="4">The sequence shown here is derived from an EMBL/GenBank/DDBJ whole genome shotgun (WGS) entry which is preliminary data.</text>
</comment>
<gene>
    <name evidence="4" type="ORF">B0T14DRAFT_576769</name>
</gene>
<organism evidence="4 5">
    <name type="scientific">Immersiella caudata</name>
    <dbReference type="NCBI Taxonomy" id="314043"/>
    <lineage>
        <taxon>Eukaryota</taxon>
        <taxon>Fungi</taxon>
        <taxon>Dikarya</taxon>
        <taxon>Ascomycota</taxon>
        <taxon>Pezizomycotina</taxon>
        <taxon>Sordariomycetes</taxon>
        <taxon>Sordariomycetidae</taxon>
        <taxon>Sordariales</taxon>
        <taxon>Lasiosphaeriaceae</taxon>
        <taxon>Immersiella</taxon>
    </lineage>
</organism>
<evidence type="ECO:0000259" key="3">
    <source>
        <dbReference type="PROSITE" id="PS51767"/>
    </source>
</evidence>
<dbReference type="SUPFAM" id="SSF50630">
    <property type="entry name" value="Acid proteases"/>
    <property type="match status" value="1"/>
</dbReference>